<organism evidence="9 10">
    <name type="scientific">Obba rivulosa</name>
    <dbReference type="NCBI Taxonomy" id="1052685"/>
    <lineage>
        <taxon>Eukaryota</taxon>
        <taxon>Fungi</taxon>
        <taxon>Dikarya</taxon>
        <taxon>Basidiomycota</taxon>
        <taxon>Agaricomycotina</taxon>
        <taxon>Agaricomycetes</taxon>
        <taxon>Polyporales</taxon>
        <taxon>Gelatoporiaceae</taxon>
        <taxon>Obba</taxon>
    </lineage>
</organism>
<accession>A0A8E2AQH2</accession>
<evidence type="ECO:0000259" key="6">
    <source>
        <dbReference type="PROSITE" id="PS50002"/>
    </source>
</evidence>
<evidence type="ECO:0000259" key="8">
    <source>
        <dbReference type="PROSITE" id="PS50212"/>
    </source>
</evidence>
<evidence type="ECO:0000256" key="5">
    <source>
        <dbReference type="SAM" id="MobiDB-lite"/>
    </source>
</evidence>
<sequence length="791" mass="88655">MEDVQAQSHRRGASLPRLRIDPSPPTSSLWFSDTPTTGVSSAVPSMTTSSSSSPEAFYVLCLYDFATTDPDQLAFKKSEVLEIVKQESSGWWAALSSENRVGWIPSTYVEPISEAAAEKLRDSKGKYVPRGSPPVPHTARLNSPVVVEPPNTPLFSPERSAQGEQWLDLPDSDKESLLRFSFRQKPESVTAAPSPLIPSQEDIDRYFPGLDAADMPKTPVSRLRPKRHPTIPRSPSLDGLFPGSKPSTPSTGRRRSSSNGSCTPSPEAASPRHLRRRPVLIDDKTSLNRLTTLFESSNAEQVDILVRSPEIVESLDALTRVGKGLAKHMDEARMLSDANNAEVLQDAQPTPWYLQPTHDPDSIRTREDGFIVAGTLSALVERLTLPAIGEPILLSSEKFRDVFLMTLKTFASADEVLSMLIKHYRSICPSALHPDEFTRWRKEKLEPTQMQILAVFELWVERHGMLRDNPHLTRGLTYFLRSITSSFQPLLASTSQNLLNQIKKPISMQVFSSKSPTKQHTKRSKKHVQDLLRMEPGSIAEHLALFERRLYEKISAQECLSWAKAQTGDAVAPIAAFHATQLRLAEWVQTSILDAHAVTRRGGTIDFWIKVAEKCRSSYNFASLATLCMALSGPVIGRLHLTWAHATRNTQFEALRQCVDPAANYQVLRLLQDELDRPCVPFIKPYLSDIVEIDAQFTDNTVVRRATGNAALSLINFAKREKWYDAVDRILRHQVRPYAVQEDPAVMAYVEERLVRAGEKDQGSLWLRSQELQQAEMDHADIRKWLGMAGF</sequence>
<name>A0A8E2AQH2_9APHY</name>
<dbReference type="PANTHER" id="PTHR23113:SF368">
    <property type="entry name" value="CELL DIVISION CONTROL PROTEIN 25"/>
    <property type="match status" value="1"/>
</dbReference>
<gene>
    <name evidence="9" type="ORF">OBBRIDRAFT_733848</name>
</gene>
<feature type="compositionally biased region" description="Low complexity" evidence="5">
    <location>
        <begin position="39"/>
        <end position="52"/>
    </location>
</feature>
<dbReference type="CDD" id="cd06224">
    <property type="entry name" value="REM"/>
    <property type="match status" value="1"/>
</dbReference>
<keyword evidence="1 4" id="KW-0728">SH3 domain</keyword>
<feature type="domain" description="SH3" evidence="6">
    <location>
        <begin position="54"/>
        <end position="114"/>
    </location>
</feature>
<dbReference type="PANTHER" id="PTHR23113">
    <property type="entry name" value="GUANINE NUCLEOTIDE EXCHANGE FACTOR"/>
    <property type="match status" value="1"/>
</dbReference>
<evidence type="ECO:0000259" key="7">
    <source>
        <dbReference type="PROSITE" id="PS50009"/>
    </source>
</evidence>
<feature type="domain" description="N-terminal Ras-GEF" evidence="8">
    <location>
        <begin position="367"/>
        <end position="503"/>
    </location>
</feature>
<dbReference type="OrthoDB" id="10255964at2759"/>
<dbReference type="Pfam" id="PF00617">
    <property type="entry name" value="RasGEF"/>
    <property type="match status" value="1"/>
</dbReference>
<feature type="compositionally biased region" description="Low complexity" evidence="5">
    <location>
        <begin position="244"/>
        <end position="261"/>
    </location>
</feature>
<dbReference type="Gene3D" id="1.20.870.10">
    <property type="entry name" value="Son of sevenless (SoS) protein Chain: S domain 1"/>
    <property type="match status" value="1"/>
</dbReference>
<dbReference type="Gene3D" id="1.10.840.10">
    <property type="entry name" value="Ras guanine-nucleotide exchange factors catalytic domain"/>
    <property type="match status" value="1"/>
</dbReference>
<dbReference type="PROSITE" id="PS50212">
    <property type="entry name" value="RASGEF_NTER"/>
    <property type="match status" value="1"/>
</dbReference>
<protein>
    <submittedName>
        <fullName evidence="9">Ras GEF</fullName>
    </submittedName>
</protein>
<dbReference type="InterPro" id="IPR036028">
    <property type="entry name" value="SH3-like_dom_sf"/>
</dbReference>
<dbReference type="EMBL" id="KV722444">
    <property type="protein sequence ID" value="OCH88761.1"/>
    <property type="molecule type" value="Genomic_DNA"/>
</dbReference>
<dbReference type="InterPro" id="IPR001452">
    <property type="entry name" value="SH3_domain"/>
</dbReference>
<dbReference type="AlphaFoldDB" id="A0A8E2AQH2"/>
<keyword evidence="2 3" id="KW-0344">Guanine-nucleotide releasing factor</keyword>
<dbReference type="GO" id="GO:0005886">
    <property type="term" value="C:plasma membrane"/>
    <property type="evidence" value="ECO:0007669"/>
    <property type="project" value="TreeGrafter"/>
</dbReference>
<dbReference type="InterPro" id="IPR008937">
    <property type="entry name" value="Ras-like_GEF"/>
</dbReference>
<dbReference type="GO" id="GO:0005085">
    <property type="term" value="F:guanyl-nucleotide exchange factor activity"/>
    <property type="evidence" value="ECO:0007669"/>
    <property type="project" value="UniProtKB-KW"/>
</dbReference>
<dbReference type="PROSITE" id="PS50009">
    <property type="entry name" value="RASGEF_CAT"/>
    <property type="match status" value="1"/>
</dbReference>
<dbReference type="InterPro" id="IPR000651">
    <property type="entry name" value="Ras-like_Gua-exchang_fac_N"/>
</dbReference>
<dbReference type="PRINTS" id="PR00452">
    <property type="entry name" value="SH3DOMAIN"/>
</dbReference>
<dbReference type="Gene3D" id="2.30.30.40">
    <property type="entry name" value="SH3 Domains"/>
    <property type="match status" value="1"/>
</dbReference>
<evidence type="ECO:0000256" key="1">
    <source>
        <dbReference type="ARBA" id="ARBA00022443"/>
    </source>
</evidence>
<feature type="region of interest" description="Disordered" evidence="5">
    <location>
        <begin position="1"/>
        <end position="52"/>
    </location>
</feature>
<feature type="region of interest" description="Disordered" evidence="5">
    <location>
        <begin position="207"/>
        <end position="280"/>
    </location>
</feature>
<dbReference type="InterPro" id="IPR023578">
    <property type="entry name" value="Ras_GEF_dom_sf"/>
</dbReference>
<dbReference type="SUPFAM" id="SSF48366">
    <property type="entry name" value="Ras GEF"/>
    <property type="match status" value="1"/>
</dbReference>
<dbReference type="GO" id="GO:0007265">
    <property type="term" value="P:Ras protein signal transduction"/>
    <property type="evidence" value="ECO:0007669"/>
    <property type="project" value="TreeGrafter"/>
</dbReference>
<dbReference type="SMART" id="SM00229">
    <property type="entry name" value="RasGEFN"/>
    <property type="match status" value="1"/>
</dbReference>
<evidence type="ECO:0000313" key="9">
    <source>
        <dbReference type="EMBL" id="OCH88761.1"/>
    </source>
</evidence>
<dbReference type="InterPro" id="IPR036964">
    <property type="entry name" value="RASGEF_cat_dom_sf"/>
</dbReference>
<evidence type="ECO:0000256" key="4">
    <source>
        <dbReference type="PROSITE-ProRule" id="PRU00192"/>
    </source>
</evidence>
<feature type="domain" description="Ras-GEF" evidence="7">
    <location>
        <begin position="535"/>
        <end position="775"/>
    </location>
</feature>
<evidence type="ECO:0000256" key="3">
    <source>
        <dbReference type="PROSITE-ProRule" id="PRU00168"/>
    </source>
</evidence>
<dbReference type="SMART" id="SM00147">
    <property type="entry name" value="RasGEF"/>
    <property type="match status" value="1"/>
</dbReference>
<keyword evidence="10" id="KW-1185">Reference proteome</keyword>
<dbReference type="SMART" id="SM00326">
    <property type="entry name" value="SH3"/>
    <property type="match status" value="1"/>
</dbReference>
<dbReference type="Pfam" id="PF00618">
    <property type="entry name" value="RasGEF_N"/>
    <property type="match status" value="1"/>
</dbReference>
<feature type="compositionally biased region" description="Polar residues" evidence="5">
    <location>
        <begin position="26"/>
        <end position="38"/>
    </location>
</feature>
<dbReference type="InterPro" id="IPR001895">
    <property type="entry name" value="RASGEF_cat_dom"/>
</dbReference>
<feature type="region of interest" description="Disordered" evidence="5">
    <location>
        <begin position="123"/>
        <end position="165"/>
    </location>
</feature>
<dbReference type="Pfam" id="PF00018">
    <property type="entry name" value="SH3_1"/>
    <property type="match status" value="1"/>
</dbReference>
<evidence type="ECO:0000256" key="2">
    <source>
        <dbReference type="ARBA" id="ARBA00022658"/>
    </source>
</evidence>
<proteinExistence type="predicted"/>
<dbReference type="PROSITE" id="PS50002">
    <property type="entry name" value="SH3"/>
    <property type="match status" value="1"/>
</dbReference>
<dbReference type="SUPFAM" id="SSF50044">
    <property type="entry name" value="SH3-domain"/>
    <property type="match status" value="1"/>
</dbReference>
<reference evidence="9 10" key="1">
    <citation type="submission" date="2016-07" db="EMBL/GenBank/DDBJ databases">
        <title>Draft genome of the white-rot fungus Obba rivulosa 3A-2.</title>
        <authorList>
            <consortium name="DOE Joint Genome Institute"/>
            <person name="Miettinen O."/>
            <person name="Riley R."/>
            <person name="Acob R."/>
            <person name="Barry K."/>
            <person name="Cullen D."/>
            <person name="De Vries R."/>
            <person name="Hainaut M."/>
            <person name="Hatakka A."/>
            <person name="Henrissat B."/>
            <person name="Hilden K."/>
            <person name="Kuo R."/>
            <person name="Labutti K."/>
            <person name="Lipzen A."/>
            <person name="Makela M.R."/>
            <person name="Sandor L."/>
            <person name="Spatafora J.W."/>
            <person name="Grigoriev I.V."/>
            <person name="Hibbett D.S."/>
        </authorList>
    </citation>
    <scope>NUCLEOTIDE SEQUENCE [LARGE SCALE GENOMIC DNA]</scope>
    <source>
        <strain evidence="9 10">3A-2</strain>
    </source>
</reference>
<evidence type="ECO:0000313" key="10">
    <source>
        <dbReference type="Proteomes" id="UP000250043"/>
    </source>
</evidence>
<dbReference type="Proteomes" id="UP000250043">
    <property type="component" value="Unassembled WGS sequence"/>
</dbReference>